<dbReference type="InterPro" id="IPR018769">
    <property type="entry name" value="VgrG2_DUF2345"/>
</dbReference>
<dbReference type="RefSeq" id="WP_378109694.1">
    <property type="nucleotide sequence ID" value="NZ_JBHSEU010000005.1"/>
</dbReference>
<dbReference type="EMBL" id="JBHSEU010000005">
    <property type="protein sequence ID" value="MFC4537642.1"/>
    <property type="molecule type" value="Genomic_DNA"/>
</dbReference>
<sequence length="166" mass="17541">AGITMSTPESTHLAQGHSLSVSSGEDVNIATGKSLVASISEKLSLFVQKAGIKLFAARGKVDLQAQSDNLEATARQNLNVTSRDDKIDLSAAKEILLVSGGAYVRLKDGHIELHAPGKVTINGATKSFGGPTEMHVGKPVLPDTDEPICVSCWLKALREQRALVKV</sequence>
<evidence type="ECO:0000313" key="3">
    <source>
        <dbReference type="Proteomes" id="UP001596030"/>
    </source>
</evidence>
<comment type="caution">
    <text evidence="2">The sequence shown here is derived from an EMBL/GenBank/DDBJ whole genome shotgun (WGS) entry which is preliminary data.</text>
</comment>
<protein>
    <submittedName>
        <fullName evidence="2">DUF2345 domain-containing protein</fullName>
    </submittedName>
</protein>
<feature type="non-terminal residue" evidence="2">
    <location>
        <position position="1"/>
    </location>
</feature>
<keyword evidence="3" id="KW-1185">Reference proteome</keyword>
<gene>
    <name evidence="2" type="ORF">ACFO0U_02435</name>
</gene>
<name>A0ABV9CY81_9GAMM</name>
<evidence type="ECO:0000259" key="1">
    <source>
        <dbReference type="Pfam" id="PF10106"/>
    </source>
</evidence>
<dbReference type="Proteomes" id="UP001596030">
    <property type="component" value="Unassembled WGS sequence"/>
</dbReference>
<reference evidence="3" key="1">
    <citation type="journal article" date="2019" name="Int. J. Syst. Evol. Microbiol.">
        <title>The Global Catalogue of Microorganisms (GCM) 10K type strain sequencing project: providing services to taxonomists for standard genome sequencing and annotation.</title>
        <authorList>
            <consortium name="The Broad Institute Genomics Platform"/>
            <consortium name="The Broad Institute Genome Sequencing Center for Infectious Disease"/>
            <person name="Wu L."/>
            <person name="Ma J."/>
        </authorList>
    </citation>
    <scope>NUCLEOTIDE SEQUENCE [LARGE SCALE GENOMIC DNA]</scope>
    <source>
        <strain evidence="3">CGMCC 1.12121</strain>
    </source>
</reference>
<proteinExistence type="predicted"/>
<feature type="domain" description="DUF2345" evidence="1">
    <location>
        <begin position="1"/>
        <end position="131"/>
    </location>
</feature>
<accession>A0ABV9CY81</accession>
<dbReference type="Pfam" id="PF10106">
    <property type="entry name" value="DUF2345"/>
    <property type="match status" value="1"/>
</dbReference>
<organism evidence="2 3">
    <name type="scientific">Chromohalobacter sarecensis</name>
    <dbReference type="NCBI Taxonomy" id="245294"/>
    <lineage>
        <taxon>Bacteria</taxon>
        <taxon>Pseudomonadati</taxon>
        <taxon>Pseudomonadota</taxon>
        <taxon>Gammaproteobacteria</taxon>
        <taxon>Oceanospirillales</taxon>
        <taxon>Halomonadaceae</taxon>
        <taxon>Chromohalobacter</taxon>
    </lineage>
</organism>
<evidence type="ECO:0000313" key="2">
    <source>
        <dbReference type="EMBL" id="MFC4537642.1"/>
    </source>
</evidence>